<sequence length="84" mass="9229">MRIQLPVDSSGAMIPGPTARRHDVIAAGVKEPQIRTYPDADAAFQGPPDDRIDAVALTSITLNWNRQQNYADAPIEVTPSLYPW</sequence>
<evidence type="ECO:0000313" key="1">
    <source>
        <dbReference type="EMBL" id="MBA9002467.1"/>
    </source>
</evidence>
<proteinExistence type="predicted"/>
<gene>
    <name evidence="1" type="ORF">HNR21_001349</name>
</gene>
<evidence type="ECO:0000313" key="2">
    <source>
        <dbReference type="Proteomes" id="UP000539313"/>
    </source>
</evidence>
<keyword evidence="2" id="KW-1185">Reference proteome</keyword>
<name>A0A7W3MV96_9ACTN</name>
<dbReference type="RefSeq" id="WP_182704485.1">
    <property type="nucleotide sequence ID" value="NZ_JACJII010000001.1"/>
</dbReference>
<dbReference type="AlphaFoldDB" id="A0A7W3MV96"/>
<comment type="caution">
    <text evidence="1">The sequence shown here is derived from an EMBL/GenBank/DDBJ whole genome shotgun (WGS) entry which is preliminary data.</text>
</comment>
<protein>
    <submittedName>
        <fullName evidence="1">ABC-type amino acid transport substrate-binding protein</fullName>
    </submittedName>
</protein>
<dbReference type="EMBL" id="JACJII010000001">
    <property type="protein sequence ID" value="MBA9002467.1"/>
    <property type="molecule type" value="Genomic_DNA"/>
</dbReference>
<dbReference type="Proteomes" id="UP000539313">
    <property type="component" value="Unassembled WGS sequence"/>
</dbReference>
<organism evidence="1 2">
    <name type="scientific">Thermomonospora cellulosilytica</name>
    <dbReference type="NCBI Taxonomy" id="1411118"/>
    <lineage>
        <taxon>Bacteria</taxon>
        <taxon>Bacillati</taxon>
        <taxon>Actinomycetota</taxon>
        <taxon>Actinomycetes</taxon>
        <taxon>Streptosporangiales</taxon>
        <taxon>Thermomonosporaceae</taxon>
        <taxon>Thermomonospora</taxon>
    </lineage>
</organism>
<dbReference type="Gene3D" id="3.40.190.10">
    <property type="entry name" value="Periplasmic binding protein-like II"/>
    <property type="match status" value="1"/>
</dbReference>
<accession>A0A7W3MV96</accession>
<reference evidence="1 2" key="1">
    <citation type="submission" date="2020-08" db="EMBL/GenBank/DDBJ databases">
        <title>Sequencing the genomes of 1000 actinobacteria strains.</title>
        <authorList>
            <person name="Klenk H.-P."/>
        </authorList>
    </citation>
    <scope>NUCLEOTIDE SEQUENCE [LARGE SCALE GENOMIC DNA]</scope>
    <source>
        <strain evidence="1 2">DSM 45823</strain>
    </source>
</reference>